<accession>A0A7Y9U715</accession>
<dbReference type="PROSITE" id="PS50903">
    <property type="entry name" value="RUBREDOXIN_LIKE"/>
    <property type="match status" value="1"/>
</dbReference>
<dbReference type="InterPro" id="IPR011856">
    <property type="entry name" value="tRNA_endonuc-like_dom_sf"/>
</dbReference>
<organism evidence="2 3">
    <name type="scientific">Sphaerotilus montanus</name>
    <dbReference type="NCBI Taxonomy" id="522889"/>
    <lineage>
        <taxon>Bacteria</taxon>
        <taxon>Pseudomonadati</taxon>
        <taxon>Pseudomonadota</taxon>
        <taxon>Betaproteobacteria</taxon>
        <taxon>Burkholderiales</taxon>
        <taxon>Sphaerotilaceae</taxon>
        <taxon>Sphaerotilus</taxon>
    </lineage>
</organism>
<dbReference type="Proteomes" id="UP000518288">
    <property type="component" value="Unassembled WGS sequence"/>
</dbReference>
<dbReference type="GO" id="GO:0005506">
    <property type="term" value="F:iron ion binding"/>
    <property type="evidence" value="ECO:0007669"/>
    <property type="project" value="InterPro"/>
</dbReference>
<evidence type="ECO:0000259" key="1">
    <source>
        <dbReference type="PROSITE" id="PS50903"/>
    </source>
</evidence>
<dbReference type="EMBL" id="JACCFH010000001">
    <property type="protein sequence ID" value="NYG34648.1"/>
    <property type="molecule type" value="Genomic_DNA"/>
</dbReference>
<feature type="domain" description="Rubredoxin-like" evidence="1">
    <location>
        <begin position="1"/>
        <end position="44"/>
    </location>
</feature>
<dbReference type="Gene3D" id="3.40.1350.10">
    <property type="match status" value="1"/>
</dbReference>
<sequence length="344" mass="38902">MALYRCNRCGHLSEPADDQIGTTTACPACGTDNQTYPTIAFLRTMLDRYFATRRELSEARAEIERLRLHAGETVTPSEPAPHAHTLPTDFDARNTDHFCSRVQVAPVLDWFRQAGVTADLDPRSLETSGHFDEVSASIGTRYQGLHEIVERIRQAQKQDYSFINIDLSKRTPEEVKTLNDFCQTLGESGFLSKYLRQEGDQVVRLSLQKAEAVRRFFDGGWLSWFSFMLGLRHLVSAGAEFSVARDVSLSWPKDEGHTLDLMFLVGQDTPLCVQCRTGEVIPYLDRLTHVRDRLGVAPDHYLLCVSDLTEQQAEDLSRRHGLSVATPRTLKAWFERRVPTRSAA</sequence>
<dbReference type="AlphaFoldDB" id="A0A7Y9U715"/>
<dbReference type="GO" id="GO:0003676">
    <property type="term" value="F:nucleic acid binding"/>
    <property type="evidence" value="ECO:0007669"/>
    <property type="project" value="InterPro"/>
</dbReference>
<dbReference type="InterPro" id="IPR011335">
    <property type="entry name" value="Restrct_endonuc-II-like"/>
</dbReference>
<proteinExistence type="predicted"/>
<evidence type="ECO:0000313" key="2">
    <source>
        <dbReference type="EMBL" id="NYG34648.1"/>
    </source>
</evidence>
<dbReference type="SUPFAM" id="SSF52980">
    <property type="entry name" value="Restriction endonuclease-like"/>
    <property type="match status" value="1"/>
</dbReference>
<dbReference type="InterPro" id="IPR024934">
    <property type="entry name" value="Rubredoxin-like_dom"/>
</dbReference>
<gene>
    <name evidence="2" type="ORF">BDD16_003634</name>
</gene>
<evidence type="ECO:0000313" key="3">
    <source>
        <dbReference type="Proteomes" id="UP000518288"/>
    </source>
</evidence>
<keyword evidence="3" id="KW-1185">Reference proteome</keyword>
<comment type="caution">
    <text evidence="2">The sequence shown here is derived from an EMBL/GenBank/DDBJ whole genome shotgun (WGS) entry which is preliminary data.</text>
</comment>
<name>A0A7Y9U715_9BURK</name>
<protein>
    <submittedName>
        <fullName evidence="2">Putative nucleic acid-binding Zn-ribbon protein</fullName>
    </submittedName>
</protein>
<reference evidence="2 3" key="1">
    <citation type="submission" date="2020-07" db="EMBL/GenBank/DDBJ databases">
        <title>Genomic Encyclopedia of Archaeal and Bacterial Type Strains, Phase II (KMG-II): from individual species to whole genera.</title>
        <authorList>
            <person name="Goeker M."/>
        </authorList>
    </citation>
    <scope>NUCLEOTIDE SEQUENCE [LARGE SCALE GENOMIC DNA]</scope>
    <source>
        <strain evidence="2 3">DSM 21226</strain>
    </source>
</reference>
<dbReference type="RefSeq" id="WP_179635263.1">
    <property type="nucleotide sequence ID" value="NZ_JACCFH010000001.1"/>
</dbReference>